<dbReference type="AlphaFoldDB" id="A0A3M6QP48"/>
<reference evidence="2 3" key="1">
    <citation type="submission" date="2018-10" db="EMBL/GenBank/DDBJ databases">
        <title>Draft genome of Cortibacter populi DSM10536.</title>
        <authorList>
            <person name="Bernier A.-M."/>
            <person name="Bernard K."/>
        </authorList>
    </citation>
    <scope>NUCLEOTIDE SEQUENCE [LARGE SCALE GENOMIC DNA]</scope>
    <source>
        <strain evidence="2 3">DSM 105136</strain>
    </source>
</reference>
<keyword evidence="1" id="KW-0812">Transmembrane</keyword>
<feature type="transmembrane region" description="Helical" evidence="1">
    <location>
        <begin position="46"/>
        <end position="67"/>
    </location>
</feature>
<feature type="transmembrane region" description="Helical" evidence="1">
    <location>
        <begin position="171"/>
        <end position="192"/>
    </location>
</feature>
<organism evidence="2 3">
    <name type="scientific">Corticibacter populi</name>
    <dbReference type="NCBI Taxonomy" id="1550736"/>
    <lineage>
        <taxon>Bacteria</taxon>
        <taxon>Pseudomonadati</taxon>
        <taxon>Pseudomonadota</taxon>
        <taxon>Betaproteobacteria</taxon>
        <taxon>Burkholderiales</taxon>
        <taxon>Comamonadaceae</taxon>
        <taxon>Corticibacter</taxon>
    </lineage>
</organism>
<evidence type="ECO:0000256" key="1">
    <source>
        <dbReference type="SAM" id="Phobius"/>
    </source>
</evidence>
<keyword evidence="3" id="KW-1185">Reference proteome</keyword>
<dbReference type="EMBL" id="RDQO01000005">
    <property type="protein sequence ID" value="RMX04299.1"/>
    <property type="molecule type" value="Genomic_DNA"/>
</dbReference>
<feature type="transmembrane region" description="Helical" evidence="1">
    <location>
        <begin position="20"/>
        <end position="40"/>
    </location>
</feature>
<feature type="transmembrane region" description="Helical" evidence="1">
    <location>
        <begin position="236"/>
        <end position="259"/>
    </location>
</feature>
<gene>
    <name evidence="2" type="ORF">D8I35_16080</name>
</gene>
<evidence type="ECO:0000313" key="3">
    <source>
        <dbReference type="Proteomes" id="UP000278006"/>
    </source>
</evidence>
<sequence length="267" mass="29074">MWQLMRSGWISGIRSHSIRWLLMIATAVIFIAWLAANFSARQPATVALDVGLSGIRLVLMLMALFWVQELLGKDIERKSLYFVLAYPVSRGVYLASRFFAVAALLALGVLVLGLALGAVLGVLPVSYSQPTPIHLGGAYALVLLGIWLDLLVIAAFALLLCSLSTTPFLPLILGCFFALAARSLGVSLQYLLAPGAEGTAEATYLLPVLNVAQWLLPDLSRLDWRDLSLYGLPVPWAALGWAALMALGYCGLLLALATWKFKRREFI</sequence>
<dbReference type="Proteomes" id="UP000278006">
    <property type="component" value="Unassembled WGS sequence"/>
</dbReference>
<protein>
    <submittedName>
        <fullName evidence="2">ABC transporter permease</fullName>
    </submittedName>
</protein>
<dbReference type="PANTHER" id="PTHR43471:SF10">
    <property type="entry name" value="SLL1107 PROTEIN"/>
    <property type="match status" value="1"/>
</dbReference>
<comment type="caution">
    <text evidence="2">The sequence shown here is derived from an EMBL/GenBank/DDBJ whole genome shotgun (WGS) entry which is preliminary data.</text>
</comment>
<dbReference type="PANTHER" id="PTHR43471">
    <property type="entry name" value="ABC TRANSPORTER PERMEASE"/>
    <property type="match status" value="1"/>
</dbReference>
<evidence type="ECO:0000313" key="2">
    <source>
        <dbReference type="EMBL" id="RMX04299.1"/>
    </source>
</evidence>
<keyword evidence="1" id="KW-1133">Transmembrane helix</keyword>
<feature type="transmembrane region" description="Helical" evidence="1">
    <location>
        <begin position="102"/>
        <end position="125"/>
    </location>
</feature>
<feature type="transmembrane region" description="Helical" evidence="1">
    <location>
        <begin position="137"/>
        <end position="159"/>
    </location>
</feature>
<proteinExistence type="predicted"/>
<keyword evidence="1" id="KW-0472">Membrane</keyword>
<accession>A0A3M6QP48</accession>
<name>A0A3M6QP48_9BURK</name>